<dbReference type="GO" id="GO:0015888">
    <property type="term" value="P:thiamine transport"/>
    <property type="evidence" value="ECO:0007669"/>
    <property type="project" value="InterPro"/>
</dbReference>
<reference evidence="4" key="1">
    <citation type="submission" date="2016-10" db="EMBL/GenBank/DDBJ databases">
        <authorList>
            <person name="Varghese N."/>
            <person name="Submissions S."/>
        </authorList>
    </citation>
    <scope>NUCLEOTIDE SEQUENCE [LARGE SCALE GENOMIC DNA]</scope>
    <source>
        <strain evidence="4">KPR-1</strain>
    </source>
</reference>
<gene>
    <name evidence="3" type="ORF">SAMN02910418_00725</name>
</gene>
<protein>
    <submittedName>
        <fullName evidence="3">Thiamine transport system substrate-binding protein</fullName>
    </submittedName>
</protein>
<dbReference type="InterPro" id="IPR005948">
    <property type="entry name" value="ThiB-like"/>
</dbReference>
<keyword evidence="4" id="KW-1185">Reference proteome</keyword>
<keyword evidence="1" id="KW-0732">Signal</keyword>
<dbReference type="Proteomes" id="UP000199288">
    <property type="component" value="Unassembled WGS sequence"/>
</dbReference>
<dbReference type="GO" id="GO:0030976">
    <property type="term" value="F:thiamine pyrophosphate binding"/>
    <property type="evidence" value="ECO:0007669"/>
    <property type="project" value="TreeGrafter"/>
</dbReference>
<dbReference type="GO" id="GO:0030975">
    <property type="term" value="F:thiamine binding"/>
    <property type="evidence" value="ECO:0007669"/>
    <property type="project" value="InterPro"/>
</dbReference>
<dbReference type="EMBL" id="FNQV01000004">
    <property type="protein sequence ID" value="SEA02163.1"/>
    <property type="molecule type" value="Genomic_DNA"/>
</dbReference>
<dbReference type="PANTHER" id="PTHR30006">
    <property type="entry name" value="THIAMINE-BINDING PERIPLASMIC PROTEIN-RELATED"/>
    <property type="match status" value="1"/>
</dbReference>
<name>A0A1H3XS49_9ACTO</name>
<dbReference type="CDD" id="cd13545">
    <property type="entry name" value="PBP2_TbpA"/>
    <property type="match status" value="1"/>
</dbReference>
<evidence type="ECO:0000256" key="1">
    <source>
        <dbReference type="ARBA" id="ARBA00022729"/>
    </source>
</evidence>
<dbReference type="InterPro" id="IPR006059">
    <property type="entry name" value="SBP"/>
</dbReference>
<evidence type="ECO:0000313" key="3">
    <source>
        <dbReference type="EMBL" id="SEA02163.1"/>
    </source>
</evidence>
<evidence type="ECO:0000256" key="2">
    <source>
        <dbReference type="SAM" id="MobiDB-lite"/>
    </source>
</evidence>
<evidence type="ECO:0000313" key="4">
    <source>
        <dbReference type="Proteomes" id="UP000199288"/>
    </source>
</evidence>
<dbReference type="NCBIfam" id="TIGR01254">
    <property type="entry name" value="sfuA"/>
    <property type="match status" value="1"/>
</dbReference>
<dbReference type="AlphaFoldDB" id="A0A1H3XS49"/>
<proteinExistence type="predicted"/>
<dbReference type="RefSeq" id="WP_261977015.1">
    <property type="nucleotide sequence ID" value="NZ_FNQV01000004.1"/>
</dbReference>
<dbReference type="GO" id="GO:0030288">
    <property type="term" value="C:outer membrane-bounded periplasmic space"/>
    <property type="evidence" value="ECO:0007669"/>
    <property type="project" value="TreeGrafter"/>
</dbReference>
<accession>A0A1H3XS49</accession>
<feature type="region of interest" description="Disordered" evidence="2">
    <location>
        <begin position="1"/>
        <end position="20"/>
    </location>
</feature>
<sequence length="364" mass="38607">MPAKGVAISGTPHPAAPNPSGKEVIFMSSKIGLALVSALALGLSACSSAEQPESLVVLSHDSFDFPETLIKQFAEETGIDVSIQQIGDGGELANQLVLTKDAPLGDVVYGLDNTVSYRISGQDVIAETSVASPDKALDYAGEPGLIPIDQGDVCVNYDKAWFQGKQPPQTFEDLAKPEYKGLLVAMNPASSTPGMAFMLATIEHFGTDGWLDYWKQLRDNGVKITNGWSDAFSVDYSAGEGAGPFPMMVSYGSSPAYSVNEAKTESTTAALPQTCYRQVEYAGVLQGSKNPEAAAKFVEFMLTPAVQEAISEVTYMHPANPEANAPEDLVNFGPLATEMTALPADEVAANAEAWLRAWQAEVIG</sequence>
<dbReference type="SUPFAM" id="SSF53850">
    <property type="entry name" value="Periplasmic binding protein-like II"/>
    <property type="match status" value="1"/>
</dbReference>
<organism evidence="3 4">
    <name type="scientific">Bowdeniella nasicola</name>
    <dbReference type="NCBI Taxonomy" id="208480"/>
    <lineage>
        <taxon>Bacteria</taxon>
        <taxon>Bacillati</taxon>
        <taxon>Actinomycetota</taxon>
        <taxon>Actinomycetes</taxon>
        <taxon>Actinomycetales</taxon>
        <taxon>Actinomycetaceae</taxon>
        <taxon>Bowdeniella</taxon>
    </lineage>
</organism>
<dbReference type="Gene3D" id="3.40.190.10">
    <property type="entry name" value="Periplasmic binding protein-like II"/>
    <property type="match status" value="2"/>
</dbReference>
<dbReference type="PANTHER" id="PTHR30006:SF2">
    <property type="entry name" value="ABC TRANSPORTER SUBSTRATE-BINDING PROTEIN"/>
    <property type="match status" value="1"/>
</dbReference>
<dbReference type="Pfam" id="PF13416">
    <property type="entry name" value="SBP_bac_8"/>
    <property type="match status" value="1"/>
</dbReference>